<feature type="binding site" evidence="3">
    <location>
        <position position="365"/>
    </location>
    <ligand>
        <name>CoA</name>
        <dbReference type="ChEBI" id="CHEBI:57287"/>
    </ligand>
</feature>
<dbReference type="Proteomes" id="UP000521676">
    <property type="component" value="Unassembled WGS sequence"/>
</dbReference>
<evidence type="ECO:0000259" key="4">
    <source>
        <dbReference type="Pfam" id="PF02550"/>
    </source>
</evidence>
<feature type="binding site" evidence="3">
    <location>
        <position position="389"/>
    </location>
    <ligand>
        <name>CoA</name>
        <dbReference type="ChEBI" id="CHEBI:57287"/>
    </ligand>
</feature>
<keyword evidence="6" id="KW-0378">Hydrolase</keyword>
<protein>
    <submittedName>
        <fullName evidence="6">Acetyl-CoA hydrolase/transferase family protein</fullName>
    </submittedName>
</protein>
<organism evidence="6 8">
    <name type="scientific">Candidatus Chlorohelix allophototropha</name>
    <dbReference type="NCBI Taxonomy" id="3003348"/>
    <lineage>
        <taxon>Bacteria</taxon>
        <taxon>Bacillati</taxon>
        <taxon>Chloroflexota</taxon>
        <taxon>Chloroflexia</taxon>
        <taxon>Candidatus Chloroheliales</taxon>
        <taxon>Candidatus Chloroheliaceae</taxon>
        <taxon>Candidatus Chlorohelix</taxon>
    </lineage>
</organism>
<sequence length="505" mass="55457">MSSGSRILCSQLRDKIMSAEEAAALIPTHVNIGMSGFTGAGYPKVTPTALAKRIMDANLAGNKFKIGVWTGASTAPELDGALAMVEGIELRLPYQSDPTCRKRINNGEMEYIDIHLSHVAQFVWFGFLGKLDIALIEVAGILEDGRLIPSSSVGNNKTWIDQADKVILEVNSWQSEKLEGMHDIYYGTKLPPDRLPIPIIRPNDRIGTPYFDCPPEKIIAIVETNSPDRNSPFKDPDADSKRIAGHLLEFLEHEVKKGRIPPNLLPLQSGVGNIANAVLAGLSEGPFEGLTAYTEVIQDGMLSMMLSGKLESASATAFSLSPAAIKEMNQNLDLYRDKIVLRPQEISNHPEVIRRLGCLAMNGLIEADIYGNVNSTHVMGTRIQNGIGGSGDFARNAYLSFFMTPSQAKGGAISSIVPMVSHVDHTEHDVQIIVTEQGLADLRGLSPKQRAKQIIENCAHPDYRPALRDYYRRSLELSPGKQTPHLLEEAFSWHLRYQRTGSMHA</sequence>
<dbReference type="Pfam" id="PF13336">
    <property type="entry name" value="AcetylCoA_hyd_C"/>
    <property type="match status" value="1"/>
</dbReference>
<feature type="binding site" evidence="3">
    <location>
        <position position="385"/>
    </location>
    <ligand>
        <name>CoA</name>
        <dbReference type="ChEBI" id="CHEBI:57287"/>
    </ligand>
</feature>
<dbReference type="Pfam" id="PF02550">
    <property type="entry name" value="AcetylCoA_hydro"/>
    <property type="match status" value="1"/>
</dbReference>
<dbReference type="EMBL" id="JACATZ010000003">
    <property type="protein sequence ID" value="NWJ48614.1"/>
    <property type="molecule type" value="Genomic_DNA"/>
</dbReference>
<dbReference type="RefSeq" id="WP_341470450.1">
    <property type="nucleotide sequence ID" value="NZ_CP128400.1"/>
</dbReference>
<keyword evidence="9" id="KW-1185">Reference proteome</keyword>
<evidence type="ECO:0000256" key="1">
    <source>
        <dbReference type="ARBA" id="ARBA00009632"/>
    </source>
</evidence>
<evidence type="ECO:0000313" key="7">
    <source>
        <dbReference type="EMBL" id="WJW68544.1"/>
    </source>
</evidence>
<dbReference type="FunFam" id="3.40.1080.20:FF:000001">
    <property type="entry name" value="Acetyl-CoA hydrolase Ach1"/>
    <property type="match status" value="1"/>
</dbReference>
<evidence type="ECO:0000313" key="9">
    <source>
        <dbReference type="Proteomes" id="UP001431572"/>
    </source>
</evidence>
<dbReference type="SUPFAM" id="SSF100950">
    <property type="entry name" value="NagB/RpiA/CoA transferase-like"/>
    <property type="match status" value="2"/>
</dbReference>
<feature type="binding site" evidence="3">
    <location>
        <position position="409"/>
    </location>
    <ligand>
        <name>CoA</name>
        <dbReference type="ChEBI" id="CHEBI:57287"/>
    </ligand>
</feature>
<dbReference type="NCBIfam" id="TIGR03458">
    <property type="entry name" value="YgfH_subfam"/>
    <property type="match status" value="1"/>
</dbReference>
<dbReference type="Gene3D" id="3.30.750.70">
    <property type="entry name" value="4-hydroxybutyrate coenzyme like domains"/>
    <property type="match status" value="1"/>
</dbReference>
<dbReference type="InterPro" id="IPR026888">
    <property type="entry name" value="AcetylCoA_hyd_C"/>
</dbReference>
<dbReference type="GO" id="GO:0006083">
    <property type="term" value="P:acetate metabolic process"/>
    <property type="evidence" value="ECO:0007669"/>
    <property type="project" value="InterPro"/>
</dbReference>
<evidence type="ECO:0000256" key="3">
    <source>
        <dbReference type="PIRSR" id="PIRSR617821-2"/>
    </source>
</evidence>
<evidence type="ECO:0000313" key="8">
    <source>
        <dbReference type="Proteomes" id="UP000521676"/>
    </source>
</evidence>
<dbReference type="GO" id="GO:0003986">
    <property type="term" value="F:acetyl-CoA hydrolase activity"/>
    <property type="evidence" value="ECO:0007669"/>
    <property type="project" value="TreeGrafter"/>
</dbReference>
<name>A0A8T7M978_9CHLR</name>
<dbReference type="AlphaFoldDB" id="A0A8T7M978"/>
<dbReference type="PANTHER" id="PTHR43609">
    <property type="entry name" value="ACETYL-COA HYDROLASE"/>
    <property type="match status" value="1"/>
</dbReference>
<dbReference type="PANTHER" id="PTHR43609:SF1">
    <property type="entry name" value="ACETYL-COA HYDROLASE"/>
    <property type="match status" value="1"/>
</dbReference>
<dbReference type="InterPro" id="IPR017821">
    <property type="entry name" value="Succinate_CoA_transferase"/>
</dbReference>
<feature type="domain" description="Acetyl-CoA hydrolase/transferase N-terminal" evidence="4">
    <location>
        <begin position="11"/>
        <end position="223"/>
    </location>
</feature>
<dbReference type="InterPro" id="IPR003702">
    <property type="entry name" value="ActCoA_hydro_N"/>
</dbReference>
<dbReference type="Gene3D" id="3.40.1080.20">
    <property type="entry name" value="Acetyl-CoA hydrolase/transferase C-terminal domain"/>
    <property type="match status" value="1"/>
</dbReference>
<dbReference type="InterPro" id="IPR046433">
    <property type="entry name" value="ActCoA_hydro"/>
</dbReference>
<feature type="active site" description="5-glutamyl coenzyme A thioester intermediate" evidence="2">
    <location>
        <position position="295"/>
    </location>
</feature>
<comment type="similarity">
    <text evidence="1">Belongs to the acetyl-CoA hydrolase/transferase family.</text>
</comment>
<proteinExistence type="inferred from homology"/>
<dbReference type="InterPro" id="IPR038460">
    <property type="entry name" value="AcetylCoA_hyd_C_sf"/>
</dbReference>
<evidence type="ECO:0000313" key="6">
    <source>
        <dbReference type="EMBL" id="NWJ48614.1"/>
    </source>
</evidence>
<dbReference type="Gene3D" id="3.40.1080.10">
    <property type="entry name" value="Glutaconate Coenzyme A-transferase"/>
    <property type="match status" value="1"/>
</dbReference>
<dbReference type="InterPro" id="IPR037171">
    <property type="entry name" value="NagB/RpiA_transferase-like"/>
</dbReference>
<reference evidence="7" key="2">
    <citation type="journal article" date="2024" name="Nature">
        <title>Anoxygenic phototroph of the Chloroflexota uses a type I reaction centre.</title>
        <authorList>
            <person name="Tsuji J.M."/>
            <person name="Shaw N.A."/>
            <person name="Nagashima S."/>
            <person name="Venkiteswaran J.J."/>
            <person name="Schiff S.L."/>
            <person name="Watanabe T."/>
            <person name="Fukui M."/>
            <person name="Hanada S."/>
            <person name="Tank M."/>
            <person name="Neufeld J.D."/>
        </authorList>
    </citation>
    <scope>NUCLEOTIDE SEQUENCE</scope>
    <source>
        <strain evidence="7">L227-S17</strain>
    </source>
</reference>
<dbReference type="Proteomes" id="UP001431572">
    <property type="component" value="Chromosome 2"/>
</dbReference>
<gene>
    <name evidence="6" type="ORF">HXX08_22370</name>
    <name evidence="7" type="ORF">OZ401_004158</name>
</gene>
<dbReference type="EMBL" id="CP128400">
    <property type="protein sequence ID" value="WJW68544.1"/>
    <property type="molecule type" value="Genomic_DNA"/>
</dbReference>
<dbReference type="GO" id="GO:0006084">
    <property type="term" value="P:acetyl-CoA metabolic process"/>
    <property type="evidence" value="ECO:0007669"/>
    <property type="project" value="InterPro"/>
</dbReference>
<feature type="domain" description="Acetyl-CoA hydrolase/transferase C-terminal" evidence="5">
    <location>
        <begin position="326"/>
        <end position="470"/>
    </location>
</feature>
<reference evidence="6 8" key="1">
    <citation type="submission" date="2020-06" db="EMBL/GenBank/DDBJ databases">
        <title>Anoxygenic phototrophic Chloroflexota member uses a Type I reaction center.</title>
        <authorList>
            <person name="Tsuji J.M."/>
            <person name="Shaw N.A."/>
            <person name="Nagashima S."/>
            <person name="Venkiteswaran J."/>
            <person name="Schiff S.L."/>
            <person name="Hanada S."/>
            <person name="Tank M."/>
            <person name="Neufeld J.D."/>
        </authorList>
    </citation>
    <scope>NUCLEOTIDE SEQUENCE [LARGE SCALE GENOMIC DNA]</scope>
    <source>
        <strain evidence="6">L227-S17</strain>
    </source>
</reference>
<evidence type="ECO:0000259" key="5">
    <source>
        <dbReference type="Pfam" id="PF13336"/>
    </source>
</evidence>
<evidence type="ECO:0000256" key="2">
    <source>
        <dbReference type="PIRSR" id="PIRSR617821-1"/>
    </source>
</evidence>
<accession>A0A8T7M978</accession>
<dbReference type="GO" id="GO:0008775">
    <property type="term" value="F:acetate CoA-transferase activity"/>
    <property type="evidence" value="ECO:0007669"/>
    <property type="project" value="InterPro"/>
</dbReference>